<keyword evidence="9 13" id="KW-0238">DNA-binding</keyword>
<evidence type="ECO:0000313" key="16">
    <source>
        <dbReference type="Proteomes" id="UP000000723"/>
    </source>
</evidence>
<dbReference type="GO" id="GO:0005737">
    <property type="term" value="C:cytoplasm"/>
    <property type="evidence" value="ECO:0007669"/>
    <property type="project" value="UniProtKB-SubCell"/>
</dbReference>
<evidence type="ECO:0000256" key="13">
    <source>
        <dbReference type="HAMAP-Rule" id="MF_00034"/>
    </source>
</evidence>
<evidence type="ECO:0000256" key="2">
    <source>
        <dbReference type="ARBA" id="ARBA00022490"/>
    </source>
</evidence>
<feature type="active site" evidence="13">
    <location>
        <position position="71"/>
    </location>
</feature>
<keyword evidence="11 13" id="KW-0234">DNA repair</keyword>
<comment type="similarity">
    <text evidence="1 13">Belongs to the RuvC family.</text>
</comment>
<reference evidence="16" key="1">
    <citation type="journal article" date="2008" name="Science">
        <title>Genome of an endosymbiont coupling N2 fixation to cellulolysis within RT protist cells in termite gut.</title>
        <authorList>
            <person name="Hongoh Y."/>
            <person name="Sharma V.K."/>
            <person name="Prakash T."/>
            <person name="Noda S."/>
            <person name="Toh H."/>
            <person name="Taylor T.D."/>
            <person name="Kudo T."/>
            <person name="Sakaki Y."/>
            <person name="Toyoda A."/>
            <person name="Hattori M."/>
            <person name="Ohkuma M."/>
        </authorList>
    </citation>
    <scope>NUCLEOTIDE SEQUENCE [LARGE SCALE GENOMIC DNA]</scope>
</reference>
<accession>B6YQD1</accession>
<dbReference type="PANTHER" id="PTHR30194:SF3">
    <property type="entry name" value="CROSSOVER JUNCTION ENDODEOXYRIBONUCLEASE RUVC"/>
    <property type="match status" value="1"/>
</dbReference>
<dbReference type="SUPFAM" id="SSF53098">
    <property type="entry name" value="Ribonuclease H-like"/>
    <property type="match status" value="1"/>
</dbReference>
<evidence type="ECO:0000256" key="4">
    <source>
        <dbReference type="ARBA" id="ARBA00022723"/>
    </source>
</evidence>
<evidence type="ECO:0000256" key="8">
    <source>
        <dbReference type="ARBA" id="ARBA00022842"/>
    </source>
</evidence>
<dbReference type="OrthoDB" id="9805499at2"/>
<evidence type="ECO:0000256" key="9">
    <source>
        <dbReference type="ARBA" id="ARBA00023125"/>
    </source>
</evidence>
<keyword evidence="6 13" id="KW-0227">DNA damage</keyword>
<dbReference type="NCBIfam" id="TIGR00228">
    <property type="entry name" value="ruvC"/>
    <property type="match status" value="1"/>
</dbReference>
<dbReference type="Gene3D" id="3.30.420.10">
    <property type="entry name" value="Ribonuclease H-like superfamily/Ribonuclease H"/>
    <property type="match status" value="1"/>
</dbReference>
<proteinExistence type="inferred from homology"/>
<gene>
    <name evidence="13" type="primary">ruvC</name>
    <name evidence="15" type="ordered locus">CFPG_140</name>
</gene>
<dbReference type="InterPro" id="IPR012337">
    <property type="entry name" value="RNaseH-like_sf"/>
</dbReference>
<keyword evidence="7 13" id="KW-0378">Hydrolase</keyword>
<keyword evidence="3 13" id="KW-0540">Nuclease</keyword>
<dbReference type="eggNOG" id="COG0817">
    <property type="taxonomic scope" value="Bacteria"/>
</dbReference>
<dbReference type="FunFam" id="3.30.420.10:FF:000002">
    <property type="entry name" value="Crossover junction endodeoxyribonuclease RuvC"/>
    <property type="match status" value="1"/>
</dbReference>
<sequence length="190" mass="21618">MREERIILGVDPGTSVMGYGLIRISEGNPFLLKMEVFKLNKSESHYKRLLHIFNKILELIDEFFPNELAIESPFLGQNVQSMLKLGRVQGVVIAAAMSRSISVYEYTPLKIKMAVTGNGRASKEQVAGILRNYLRLSKDRTQLDEYLSLDATDGLATALCHFFQGPCPVSETRYVSWKDFLKRNTKKIRK</sequence>
<dbReference type="GO" id="GO:0000287">
    <property type="term" value="F:magnesium ion binding"/>
    <property type="evidence" value="ECO:0007669"/>
    <property type="project" value="UniProtKB-UniRule"/>
</dbReference>
<evidence type="ECO:0000256" key="10">
    <source>
        <dbReference type="ARBA" id="ARBA00023172"/>
    </source>
</evidence>
<dbReference type="STRING" id="511995.CFPG_140"/>
<dbReference type="AlphaFoldDB" id="B6YQD1"/>
<keyword evidence="16" id="KW-1185">Reference proteome</keyword>
<feature type="active site" evidence="13">
    <location>
        <position position="11"/>
    </location>
</feature>
<feature type="binding site" evidence="13">
    <location>
        <position position="11"/>
    </location>
    <ligand>
        <name>Mg(2+)</name>
        <dbReference type="ChEBI" id="CHEBI:18420"/>
        <label>1</label>
    </ligand>
</feature>
<dbReference type="EMBL" id="AP010656">
    <property type="protein sequence ID" value="BAG83403.1"/>
    <property type="molecule type" value="Genomic_DNA"/>
</dbReference>
<comment type="subunit">
    <text evidence="13">Homodimer which binds Holliday junction (HJ) DNA. The HJ becomes 2-fold symmetrical on binding to RuvC with unstacked arms; it has a different conformation from HJ DNA in complex with RuvA. In the full resolvosome a probable DNA-RuvA(4)-RuvB(12)-RuvC(2) complex forms which resolves the HJ.</text>
</comment>
<dbReference type="PANTHER" id="PTHR30194">
    <property type="entry name" value="CROSSOVER JUNCTION ENDODEOXYRIBONUCLEASE RUVC"/>
    <property type="match status" value="1"/>
</dbReference>
<keyword evidence="5 13" id="KW-0255">Endonuclease</keyword>
<evidence type="ECO:0000256" key="11">
    <source>
        <dbReference type="ARBA" id="ARBA00023204"/>
    </source>
</evidence>
<dbReference type="InterPro" id="IPR002176">
    <property type="entry name" value="X-over_junc_endoDNase_RuvC"/>
</dbReference>
<dbReference type="GO" id="GO:0008821">
    <property type="term" value="F:crossover junction DNA endonuclease activity"/>
    <property type="evidence" value="ECO:0007669"/>
    <property type="project" value="UniProtKB-UniRule"/>
</dbReference>
<dbReference type="GO" id="GO:0006310">
    <property type="term" value="P:DNA recombination"/>
    <property type="evidence" value="ECO:0007669"/>
    <property type="project" value="UniProtKB-UniRule"/>
</dbReference>
<name>B6YQD1_AZOPC</name>
<keyword evidence="10 13" id="KW-0233">DNA recombination</keyword>
<evidence type="ECO:0000256" key="14">
    <source>
        <dbReference type="NCBIfam" id="TIGR00228"/>
    </source>
</evidence>
<dbReference type="Pfam" id="PF02075">
    <property type="entry name" value="RuvC"/>
    <property type="match status" value="1"/>
</dbReference>
<evidence type="ECO:0000256" key="12">
    <source>
        <dbReference type="ARBA" id="ARBA00029354"/>
    </source>
</evidence>
<dbReference type="InterPro" id="IPR036397">
    <property type="entry name" value="RNaseH_sf"/>
</dbReference>
<evidence type="ECO:0000313" key="15">
    <source>
        <dbReference type="EMBL" id="BAG83403.1"/>
    </source>
</evidence>
<keyword evidence="8 13" id="KW-0460">Magnesium</keyword>
<dbReference type="GO" id="GO:0048476">
    <property type="term" value="C:Holliday junction resolvase complex"/>
    <property type="evidence" value="ECO:0007669"/>
    <property type="project" value="UniProtKB-UniRule"/>
</dbReference>
<keyword evidence="2 13" id="KW-0963">Cytoplasm</keyword>
<organism evidence="15 16">
    <name type="scientific">Azobacteroides pseudotrichonymphae genomovar. CFP2</name>
    <dbReference type="NCBI Taxonomy" id="511995"/>
    <lineage>
        <taxon>Bacteria</taxon>
        <taxon>Pseudomonadati</taxon>
        <taxon>Bacteroidota</taxon>
        <taxon>Bacteroidia</taxon>
        <taxon>Bacteroidales</taxon>
        <taxon>Candidatus Azobacteroides</taxon>
    </lineage>
</organism>
<dbReference type="GO" id="GO:0006281">
    <property type="term" value="P:DNA repair"/>
    <property type="evidence" value="ECO:0007669"/>
    <property type="project" value="UniProtKB-UniRule"/>
</dbReference>
<dbReference type="Proteomes" id="UP000000723">
    <property type="component" value="Chromosome"/>
</dbReference>
<feature type="active site" evidence="13">
    <location>
        <position position="150"/>
    </location>
</feature>
<evidence type="ECO:0000256" key="3">
    <source>
        <dbReference type="ARBA" id="ARBA00022722"/>
    </source>
</evidence>
<protein>
    <recommendedName>
        <fullName evidence="13 14">Crossover junction endodeoxyribonuclease RuvC</fullName>
        <ecNumber evidence="13 14">3.1.21.10</ecNumber>
    </recommendedName>
    <alternativeName>
        <fullName evidence="13">Holliday junction nuclease RuvC</fullName>
    </alternativeName>
    <alternativeName>
        <fullName evidence="13">Holliday junction resolvase RuvC</fullName>
    </alternativeName>
</protein>
<comment type="subcellular location">
    <subcellularLocation>
        <location evidence="13">Cytoplasm</location>
    </subcellularLocation>
</comment>
<dbReference type="CDD" id="cd16962">
    <property type="entry name" value="RuvC"/>
    <property type="match status" value="1"/>
</dbReference>
<evidence type="ECO:0000256" key="6">
    <source>
        <dbReference type="ARBA" id="ARBA00022763"/>
    </source>
</evidence>
<feature type="binding site" evidence="13">
    <location>
        <position position="150"/>
    </location>
    <ligand>
        <name>Mg(2+)</name>
        <dbReference type="ChEBI" id="CHEBI:18420"/>
        <label>1</label>
    </ligand>
</feature>
<dbReference type="HAMAP" id="MF_00034">
    <property type="entry name" value="RuvC"/>
    <property type="match status" value="1"/>
</dbReference>
<keyword evidence="4 13" id="KW-0479">Metal-binding</keyword>
<comment type="cofactor">
    <cofactor evidence="13">
        <name>Mg(2+)</name>
        <dbReference type="ChEBI" id="CHEBI:18420"/>
    </cofactor>
    <text evidence="13">Binds 2 Mg(2+) ion per subunit.</text>
</comment>
<evidence type="ECO:0000256" key="1">
    <source>
        <dbReference type="ARBA" id="ARBA00009518"/>
    </source>
</evidence>
<dbReference type="KEGG" id="aps:CFPG_140"/>
<comment type="catalytic activity">
    <reaction evidence="12 13">
        <text>Endonucleolytic cleavage at a junction such as a reciprocal single-stranded crossover between two homologous DNA duplexes (Holliday junction).</text>
        <dbReference type="EC" id="3.1.21.10"/>
    </reaction>
</comment>
<evidence type="ECO:0000256" key="7">
    <source>
        <dbReference type="ARBA" id="ARBA00022801"/>
    </source>
</evidence>
<dbReference type="HOGENOM" id="CLU_091257_3_0_10"/>
<dbReference type="PRINTS" id="PR00696">
    <property type="entry name" value="RSOLVASERUVC"/>
</dbReference>
<dbReference type="EC" id="3.1.21.10" evidence="13 14"/>
<evidence type="ECO:0000256" key="5">
    <source>
        <dbReference type="ARBA" id="ARBA00022759"/>
    </source>
</evidence>
<feature type="binding site" evidence="13">
    <location>
        <position position="71"/>
    </location>
    <ligand>
        <name>Mg(2+)</name>
        <dbReference type="ChEBI" id="CHEBI:18420"/>
        <label>2</label>
    </ligand>
</feature>
<dbReference type="GO" id="GO:0003677">
    <property type="term" value="F:DNA binding"/>
    <property type="evidence" value="ECO:0007669"/>
    <property type="project" value="UniProtKB-KW"/>
</dbReference>
<dbReference type="RefSeq" id="WP_012573164.1">
    <property type="nucleotide sequence ID" value="NC_011565.1"/>
</dbReference>
<comment type="function">
    <text evidence="13">The RuvA-RuvB-RuvC complex processes Holliday junction (HJ) DNA during genetic recombination and DNA repair. Endonuclease that resolves HJ intermediates. Cleaves cruciform DNA by making single-stranded nicks across the HJ at symmetrical positions within the homologous arms, yielding a 5'-phosphate and a 3'-hydroxyl group; requires a central core of homology in the junction. The consensus cleavage sequence is 5'-(A/T)TT(C/G)-3'. Cleavage occurs on the 3'-side of the TT dinucleotide at the point of strand exchange. HJ branch migration catalyzed by RuvA-RuvB allows RuvC to scan DNA until it finds its consensus sequence, where it cleaves and resolves the cruciform DNA.</text>
</comment>